<keyword evidence="2" id="KW-1185">Reference proteome</keyword>
<name>A0AAV9EC06_ACOCL</name>
<evidence type="ECO:0000313" key="1">
    <source>
        <dbReference type="EMBL" id="KAK1310488.1"/>
    </source>
</evidence>
<dbReference type="AlphaFoldDB" id="A0AAV9EC06"/>
<evidence type="ECO:0000313" key="2">
    <source>
        <dbReference type="Proteomes" id="UP001180020"/>
    </source>
</evidence>
<comment type="caution">
    <text evidence="1">The sequence shown here is derived from an EMBL/GenBank/DDBJ whole genome shotgun (WGS) entry which is preliminary data.</text>
</comment>
<sequence>MNCVRTAFERYDKVYRLKLPFERQFQTPEPWKDKIKTATEEGTLVLLQNLDPSYTSRDVEDLISRAFQKRCDARMVQWTTFSSPYSDQTKDATEVLKRLEERSLILPNKRVLVGSEGLWEIPDQKYRFVGHLSLERKRFAMQREEMKNAVSTSHCSQPNTIEYEMAMDWEFLQEKSKVQWEALYKVSH</sequence>
<dbReference type="PANTHER" id="PTHR47073:SF2">
    <property type="entry name" value="PROTEIN ANTI-SILENCING 1"/>
    <property type="match status" value="1"/>
</dbReference>
<protein>
    <submittedName>
        <fullName evidence="1">Uncharacterized protein</fullName>
    </submittedName>
</protein>
<dbReference type="EMBL" id="JAUJYO010000008">
    <property type="protein sequence ID" value="KAK1310488.1"/>
    <property type="molecule type" value="Genomic_DNA"/>
</dbReference>
<dbReference type="PANTHER" id="PTHR47073">
    <property type="entry name" value="PROTEIN ANTI-SILENCING 1"/>
    <property type="match status" value="1"/>
</dbReference>
<dbReference type="Proteomes" id="UP001180020">
    <property type="component" value="Unassembled WGS sequence"/>
</dbReference>
<reference evidence="1" key="2">
    <citation type="submission" date="2023-06" db="EMBL/GenBank/DDBJ databases">
        <authorList>
            <person name="Ma L."/>
            <person name="Liu K.-W."/>
            <person name="Li Z."/>
            <person name="Hsiao Y.-Y."/>
            <person name="Qi Y."/>
            <person name="Fu T."/>
            <person name="Tang G."/>
            <person name="Zhang D."/>
            <person name="Sun W.-H."/>
            <person name="Liu D.-K."/>
            <person name="Li Y."/>
            <person name="Chen G.-Z."/>
            <person name="Liu X.-D."/>
            <person name="Liao X.-Y."/>
            <person name="Jiang Y.-T."/>
            <person name="Yu X."/>
            <person name="Hao Y."/>
            <person name="Huang J."/>
            <person name="Zhao X.-W."/>
            <person name="Ke S."/>
            <person name="Chen Y.-Y."/>
            <person name="Wu W.-L."/>
            <person name="Hsu J.-L."/>
            <person name="Lin Y.-F."/>
            <person name="Huang M.-D."/>
            <person name="Li C.-Y."/>
            <person name="Huang L."/>
            <person name="Wang Z.-W."/>
            <person name="Zhao X."/>
            <person name="Zhong W.-Y."/>
            <person name="Peng D.-H."/>
            <person name="Ahmad S."/>
            <person name="Lan S."/>
            <person name="Zhang J.-S."/>
            <person name="Tsai W.-C."/>
            <person name="Van De Peer Y."/>
            <person name="Liu Z.-J."/>
        </authorList>
    </citation>
    <scope>NUCLEOTIDE SEQUENCE</scope>
    <source>
        <strain evidence="1">CP</strain>
        <tissue evidence="1">Leaves</tissue>
    </source>
</reference>
<proteinExistence type="predicted"/>
<dbReference type="GO" id="GO:0003723">
    <property type="term" value="F:RNA binding"/>
    <property type="evidence" value="ECO:0007669"/>
    <property type="project" value="TreeGrafter"/>
</dbReference>
<accession>A0AAV9EC06</accession>
<gene>
    <name evidence="1" type="ORF">QJS10_CPA08g00324</name>
</gene>
<organism evidence="1 2">
    <name type="scientific">Acorus calamus</name>
    <name type="common">Sweet flag</name>
    <dbReference type="NCBI Taxonomy" id="4465"/>
    <lineage>
        <taxon>Eukaryota</taxon>
        <taxon>Viridiplantae</taxon>
        <taxon>Streptophyta</taxon>
        <taxon>Embryophyta</taxon>
        <taxon>Tracheophyta</taxon>
        <taxon>Spermatophyta</taxon>
        <taxon>Magnoliopsida</taxon>
        <taxon>Liliopsida</taxon>
        <taxon>Acoraceae</taxon>
        <taxon>Acorus</taxon>
    </lineage>
</organism>
<reference evidence="1" key="1">
    <citation type="journal article" date="2023" name="Nat. Commun.">
        <title>Diploid and tetraploid genomes of Acorus and the evolution of monocots.</title>
        <authorList>
            <person name="Ma L."/>
            <person name="Liu K.W."/>
            <person name="Li Z."/>
            <person name="Hsiao Y.Y."/>
            <person name="Qi Y."/>
            <person name="Fu T."/>
            <person name="Tang G.D."/>
            <person name="Zhang D."/>
            <person name="Sun W.H."/>
            <person name="Liu D.K."/>
            <person name="Li Y."/>
            <person name="Chen G.Z."/>
            <person name="Liu X.D."/>
            <person name="Liao X.Y."/>
            <person name="Jiang Y.T."/>
            <person name="Yu X."/>
            <person name="Hao Y."/>
            <person name="Huang J."/>
            <person name="Zhao X.W."/>
            <person name="Ke S."/>
            <person name="Chen Y.Y."/>
            <person name="Wu W.L."/>
            <person name="Hsu J.L."/>
            <person name="Lin Y.F."/>
            <person name="Huang M.D."/>
            <person name="Li C.Y."/>
            <person name="Huang L."/>
            <person name="Wang Z.W."/>
            <person name="Zhao X."/>
            <person name="Zhong W.Y."/>
            <person name="Peng D.H."/>
            <person name="Ahmad S."/>
            <person name="Lan S."/>
            <person name="Zhang J.S."/>
            <person name="Tsai W.C."/>
            <person name="Van de Peer Y."/>
            <person name="Liu Z.J."/>
        </authorList>
    </citation>
    <scope>NUCLEOTIDE SEQUENCE</scope>
    <source>
        <strain evidence="1">CP</strain>
    </source>
</reference>